<proteinExistence type="predicted"/>
<dbReference type="Proteomes" id="UP000251431">
    <property type="component" value="Unassembled WGS sequence"/>
</dbReference>
<reference evidence="1 2" key="1">
    <citation type="submission" date="2018-06" db="EMBL/GenBank/DDBJ databases">
        <authorList>
            <consortium name="Pathogen Informatics"/>
            <person name="Doyle S."/>
        </authorList>
    </citation>
    <scope>NUCLEOTIDE SEQUENCE [LARGE SCALE GENOMIC DNA]</scope>
    <source>
        <strain evidence="1 2">NCTC7582</strain>
    </source>
</reference>
<dbReference type="RefSeq" id="WP_181574641.1">
    <property type="nucleotide sequence ID" value="NZ_UAQE01000001.1"/>
</dbReference>
<name>A0A2X0XMW4_9BACI</name>
<accession>A0A2X0XMW4</accession>
<dbReference type="AlphaFoldDB" id="A0A2X0XMW4"/>
<sequence length="58" mass="6665">MIDLSQEINELKRERDAKLKALYHGVGNLFKGIQSNVCPKKLTEELKKQIELLRVVEG</sequence>
<organism evidence="1 2">
    <name type="scientific">Lysinibacillus capsici</name>
    <dbReference type="NCBI Taxonomy" id="2115968"/>
    <lineage>
        <taxon>Bacteria</taxon>
        <taxon>Bacillati</taxon>
        <taxon>Bacillota</taxon>
        <taxon>Bacilli</taxon>
        <taxon>Bacillales</taxon>
        <taxon>Bacillaceae</taxon>
        <taxon>Lysinibacillus</taxon>
    </lineage>
</organism>
<evidence type="ECO:0000313" key="2">
    <source>
        <dbReference type="Proteomes" id="UP000251431"/>
    </source>
</evidence>
<dbReference type="EMBL" id="UAQE01000001">
    <property type="protein sequence ID" value="SPT99206.1"/>
    <property type="molecule type" value="Genomic_DNA"/>
</dbReference>
<gene>
    <name evidence="1" type="ORF">NCTC7582_02126</name>
</gene>
<evidence type="ECO:0000313" key="1">
    <source>
        <dbReference type="EMBL" id="SPT99206.1"/>
    </source>
</evidence>
<protein>
    <submittedName>
        <fullName evidence="1">Uncharacterized protein</fullName>
    </submittedName>
</protein>